<evidence type="ECO:0000256" key="1">
    <source>
        <dbReference type="SAM" id="Phobius"/>
    </source>
</evidence>
<sequence length="127" mass="13276">MELVLPNNYVALEEEEMMYLDGGFYISYGTLKAFAISAGINPLGSFLIGLGLYKVGALITAKAAIFGMKIGSIGGPVVAGISGLVSSVIGGGAAFTIARALIERKGIGVDLAYTRNGIPYWVDINIR</sequence>
<keyword evidence="1" id="KW-0472">Membrane</keyword>
<evidence type="ECO:0000313" key="4">
    <source>
        <dbReference type="Proteomes" id="UP000269331"/>
    </source>
</evidence>
<dbReference type="EMBL" id="AP018400">
    <property type="protein sequence ID" value="BBA93433.1"/>
    <property type="molecule type" value="Genomic_DNA"/>
</dbReference>
<keyword evidence="1" id="KW-1133">Transmembrane helix</keyword>
<organism evidence="2 4">
    <name type="scientific">Streptococcus ruminantium</name>
    <dbReference type="NCBI Taxonomy" id="1917441"/>
    <lineage>
        <taxon>Bacteria</taxon>
        <taxon>Bacillati</taxon>
        <taxon>Bacillota</taxon>
        <taxon>Bacilli</taxon>
        <taxon>Lactobacillales</taxon>
        <taxon>Streptococcaceae</taxon>
        <taxon>Streptococcus</taxon>
    </lineage>
</organism>
<keyword evidence="5" id="KW-1185">Reference proteome</keyword>
<dbReference type="KEGG" id="srq:SR187_9155"/>
<dbReference type="RefSeq" id="WP_024533109.1">
    <property type="nucleotide sequence ID" value="NZ_AP018400.1"/>
</dbReference>
<dbReference type="Proteomes" id="UP000269331">
    <property type="component" value="Chromosome"/>
</dbReference>
<protein>
    <submittedName>
        <fullName evidence="2">Uncharacterized protein</fullName>
    </submittedName>
</protein>
<dbReference type="AlphaFoldDB" id="A0A2Z5U5F7"/>
<name>A0A2Z5U5F7_9STRE</name>
<evidence type="ECO:0000313" key="5">
    <source>
        <dbReference type="Proteomes" id="UP001228446"/>
    </source>
</evidence>
<proteinExistence type="predicted"/>
<feature type="transmembrane region" description="Helical" evidence="1">
    <location>
        <begin position="73"/>
        <end position="98"/>
    </location>
</feature>
<dbReference type="Proteomes" id="UP001228446">
    <property type="component" value="Unassembled WGS sequence"/>
</dbReference>
<evidence type="ECO:0000313" key="2">
    <source>
        <dbReference type="EMBL" id="BBA93433.1"/>
    </source>
</evidence>
<feature type="transmembrane region" description="Helical" evidence="1">
    <location>
        <begin position="33"/>
        <end position="53"/>
    </location>
</feature>
<reference evidence="2 4" key="1">
    <citation type="journal article" date="2018" name="Genome Biol. Evol.">
        <title>Complete Genome Sequence of Streptococcus ruminantium sp. nov. GUT-187T (=DSM 104980T =JCM 31869T), the Type Strain of S. ruminantium, and Comparison with Genome Sequences of Streptococcus suis Strains.</title>
        <authorList>
            <person name="Tohya M."/>
            <person name="Sekizaki T."/>
            <person name="Miyoshi-Akiyama T."/>
        </authorList>
    </citation>
    <scope>NUCLEOTIDE SEQUENCE [LARGE SCALE GENOMIC DNA]</scope>
    <source>
        <strain evidence="2 4">GUT187T</strain>
    </source>
</reference>
<evidence type="ECO:0000313" key="3">
    <source>
        <dbReference type="EMBL" id="MDQ8833280.1"/>
    </source>
</evidence>
<gene>
    <name evidence="3" type="ORF">RFF62_05715</name>
    <name evidence="2" type="ORF">SR187_9155</name>
</gene>
<keyword evidence="1" id="KW-0812">Transmembrane</keyword>
<reference evidence="3 5" key="2">
    <citation type="submission" date="2023-08" db="EMBL/GenBank/DDBJ databases">
        <title>Streptococcus ruminantium-associated sheep mastitis outbreak detected in Italy is distinct from bovine isolates.</title>
        <authorList>
            <person name="Rosa M.N."/>
            <person name="Vezina B."/>
            <person name="Tola S."/>
        </authorList>
    </citation>
    <scope>NUCLEOTIDE SEQUENCE [LARGE SCALE GENOMIC DNA]</scope>
    <source>
        <strain evidence="3 5">OM6730</strain>
    </source>
</reference>
<accession>A0A2Z5U5F7</accession>
<dbReference type="OrthoDB" id="2224554at2"/>
<dbReference type="GeneID" id="52230327"/>
<dbReference type="EMBL" id="JAVIBX010000018">
    <property type="protein sequence ID" value="MDQ8833280.1"/>
    <property type="molecule type" value="Genomic_DNA"/>
</dbReference>